<feature type="domain" description="Threonine/serine exporter-like N-terminal" evidence="4">
    <location>
        <begin position="310"/>
        <end position="552"/>
    </location>
</feature>
<feature type="compositionally biased region" description="Polar residues" evidence="2">
    <location>
        <begin position="44"/>
        <end position="53"/>
    </location>
</feature>
<evidence type="ECO:0000256" key="3">
    <source>
        <dbReference type="SAM" id="Phobius"/>
    </source>
</evidence>
<comment type="caution">
    <text evidence="5">The sequence shown here is derived from an EMBL/GenBank/DDBJ whole genome shotgun (WGS) entry which is preliminary data.</text>
</comment>
<proteinExistence type="inferred from homology"/>
<dbReference type="InterPro" id="IPR051361">
    <property type="entry name" value="ThrE/Ser_Exporter"/>
</dbReference>
<feature type="transmembrane region" description="Helical" evidence="3">
    <location>
        <begin position="493"/>
        <end position="515"/>
    </location>
</feature>
<feature type="compositionally biased region" description="Polar residues" evidence="2">
    <location>
        <begin position="22"/>
        <end position="35"/>
    </location>
</feature>
<evidence type="ECO:0000256" key="1">
    <source>
        <dbReference type="ARBA" id="ARBA00034125"/>
    </source>
</evidence>
<dbReference type="Pfam" id="PF06738">
    <property type="entry name" value="ThrE"/>
    <property type="match status" value="1"/>
</dbReference>
<evidence type="ECO:0000259" key="4">
    <source>
        <dbReference type="Pfam" id="PF06738"/>
    </source>
</evidence>
<reference evidence="5 6" key="1">
    <citation type="journal article" date="2020" name="ISME J.">
        <title>Uncovering the hidden diversity of litter-decomposition mechanisms in mushroom-forming fungi.</title>
        <authorList>
            <person name="Floudas D."/>
            <person name="Bentzer J."/>
            <person name="Ahren D."/>
            <person name="Johansson T."/>
            <person name="Persson P."/>
            <person name="Tunlid A."/>
        </authorList>
    </citation>
    <scope>NUCLEOTIDE SEQUENCE [LARGE SCALE GENOMIC DNA]</scope>
    <source>
        <strain evidence="5 6">CBS 146.42</strain>
    </source>
</reference>
<dbReference type="PANTHER" id="PTHR31082:SF4">
    <property type="entry name" value="PHEROMONE-REGULATED MEMBRANE PROTEIN 10"/>
    <property type="match status" value="1"/>
</dbReference>
<keyword evidence="3" id="KW-0812">Transmembrane</keyword>
<dbReference type="EMBL" id="JAACJO010000011">
    <property type="protein sequence ID" value="KAF5352560.1"/>
    <property type="molecule type" value="Genomic_DNA"/>
</dbReference>
<dbReference type="PANTHER" id="PTHR31082">
    <property type="entry name" value="PHEROMONE-REGULATED MEMBRANE PROTEIN 10"/>
    <property type="match status" value="1"/>
</dbReference>
<organism evidence="5 6">
    <name type="scientific">Leucocoprinus leucothites</name>
    <dbReference type="NCBI Taxonomy" id="201217"/>
    <lineage>
        <taxon>Eukaryota</taxon>
        <taxon>Fungi</taxon>
        <taxon>Dikarya</taxon>
        <taxon>Basidiomycota</taxon>
        <taxon>Agaricomycotina</taxon>
        <taxon>Agaricomycetes</taxon>
        <taxon>Agaricomycetidae</taxon>
        <taxon>Agaricales</taxon>
        <taxon>Agaricineae</taxon>
        <taxon>Agaricaceae</taxon>
        <taxon>Leucocoprinus</taxon>
    </lineage>
</organism>
<keyword evidence="3" id="KW-0472">Membrane</keyword>
<dbReference type="AlphaFoldDB" id="A0A8H5D307"/>
<keyword evidence="6" id="KW-1185">Reference proteome</keyword>
<evidence type="ECO:0000313" key="5">
    <source>
        <dbReference type="EMBL" id="KAF5352560.1"/>
    </source>
</evidence>
<sequence length="626" mass="68791">MNGSDSHNRFGWRADSPELQDHNTISRQRSRSLGNLDSEKRWQGSGSQAPQETRQIRLRAQPAISDAQTSASSTGLTSRAGRLGPKPMDDACFHGGADGYEGRYDRLWRQGERHYLTSNISGDWDKAPYRNRAMSDANGDGSIPSRFGSNQPENRAGKDIADIISRKSDPGEPFSRNLQGTNDGSDACNTQFTAQPYPQPQDAPCADPSKEQRPSYEQIKCPPVAQGQPPGPEGTLSNPWPNEDEIDAKRQAHWHNAFARLNGIAPKNGEGSSTSVQTNKRKCFSPFTFFRRVPSRVSKNLEDLTVRRNFLLKLAKALLYFGAPPHRIESQLVAADATLNTKAEIVYLPNIVIVTMHGIEPEEAARTYFVRSKGRLALTSLHHVHLIYRDVLHDSMGAQDGIDGLRKILRAPPIYPLKFRCFLAFVCSSIICVLAFGGSAVDMFISGICASILQYLGLSAANKSSMYANVYEISVSIFVAFVARGLSSIPGHVFCYSAISSAGVVLILPGFTVLISSLELMSKNIFCGSVRIVYAIIYTLFLGFGLTIGSDFYLVLDQGARRQYYHNSLATNLTYTHGQFVFPNSTSHFNMVSGVIGAALHTNHTGDSSLKIIKDANHGLPFMKDV</sequence>
<feature type="transmembrane region" description="Helical" evidence="3">
    <location>
        <begin position="535"/>
        <end position="556"/>
    </location>
</feature>
<keyword evidence="3" id="KW-1133">Transmembrane helix</keyword>
<dbReference type="GO" id="GO:0022857">
    <property type="term" value="F:transmembrane transporter activity"/>
    <property type="evidence" value="ECO:0007669"/>
    <property type="project" value="InterPro"/>
</dbReference>
<dbReference type="InterPro" id="IPR010619">
    <property type="entry name" value="ThrE-like_N"/>
</dbReference>
<evidence type="ECO:0000313" key="6">
    <source>
        <dbReference type="Proteomes" id="UP000559027"/>
    </source>
</evidence>
<feature type="region of interest" description="Disordered" evidence="2">
    <location>
        <begin position="1"/>
        <end position="96"/>
    </location>
</feature>
<gene>
    <name evidence="5" type="ORF">D9756_006060</name>
</gene>
<feature type="compositionally biased region" description="Polar residues" evidence="2">
    <location>
        <begin position="176"/>
        <end position="196"/>
    </location>
</feature>
<dbReference type="OrthoDB" id="413008at2759"/>
<name>A0A8H5D307_9AGAR</name>
<feature type="transmembrane region" description="Helical" evidence="3">
    <location>
        <begin position="417"/>
        <end position="436"/>
    </location>
</feature>
<feature type="compositionally biased region" description="Polar residues" evidence="2">
    <location>
        <begin position="66"/>
        <end position="77"/>
    </location>
</feature>
<feature type="compositionally biased region" description="Basic and acidic residues" evidence="2">
    <location>
        <begin position="155"/>
        <end position="170"/>
    </location>
</feature>
<feature type="region of interest" description="Disordered" evidence="2">
    <location>
        <begin position="131"/>
        <end position="243"/>
    </location>
</feature>
<evidence type="ECO:0000256" key="2">
    <source>
        <dbReference type="SAM" id="MobiDB-lite"/>
    </source>
</evidence>
<accession>A0A8H5D307</accession>
<dbReference type="Proteomes" id="UP000559027">
    <property type="component" value="Unassembled WGS sequence"/>
</dbReference>
<comment type="similarity">
    <text evidence="1">Belongs to the ThrE exporter (TC 2.A.79) family.</text>
</comment>
<feature type="transmembrane region" description="Helical" evidence="3">
    <location>
        <begin position="467"/>
        <end position="486"/>
    </location>
</feature>
<protein>
    <recommendedName>
        <fullName evidence="4">Threonine/serine exporter-like N-terminal domain-containing protein</fullName>
    </recommendedName>
</protein>